<proteinExistence type="predicted"/>
<gene>
    <name evidence="1" type="ORF">C8P65_101470</name>
</gene>
<reference evidence="1 2" key="1">
    <citation type="submission" date="2018-04" db="EMBL/GenBank/DDBJ databases">
        <title>Genomic Encyclopedia of Archaeal and Bacterial Type Strains, Phase II (KMG-II): from individual species to whole genera.</title>
        <authorList>
            <person name="Goeker M."/>
        </authorList>
    </citation>
    <scope>NUCLEOTIDE SEQUENCE [LARGE SCALE GENOMIC DNA]</scope>
    <source>
        <strain evidence="1 2">DSM 22902</strain>
    </source>
</reference>
<comment type="caution">
    <text evidence="1">The sequence shown here is derived from an EMBL/GenBank/DDBJ whole genome shotgun (WGS) entry which is preliminary data.</text>
</comment>
<accession>A0A2T5XZ50</accession>
<dbReference type="GeneID" id="84579868"/>
<organism evidence="1 2">
    <name type="scientific">Capnocytophaga leadbetteri</name>
    <dbReference type="NCBI Taxonomy" id="327575"/>
    <lineage>
        <taxon>Bacteria</taxon>
        <taxon>Pseudomonadati</taxon>
        <taxon>Bacteroidota</taxon>
        <taxon>Flavobacteriia</taxon>
        <taxon>Flavobacteriales</taxon>
        <taxon>Flavobacteriaceae</taxon>
        <taxon>Capnocytophaga</taxon>
    </lineage>
</organism>
<evidence type="ECO:0008006" key="3">
    <source>
        <dbReference type="Google" id="ProtNLM"/>
    </source>
</evidence>
<protein>
    <recommendedName>
        <fullName evidence="3">Toxin</fullName>
    </recommendedName>
</protein>
<name>A0A2T5XZ50_9FLAO</name>
<dbReference type="Proteomes" id="UP000243985">
    <property type="component" value="Unassembled WGS sequence"/>
</dbReference>
<dbReference type="AlphaFoldDB" id="A0A2T5XZ50"/>
<dbReference type="RefSeq" id="WP_107780959.1">
    <property type="nucleotide sequence ID" value="NZ_QBKG01000001.1"/>
</dbReference>
<dbReference type="EMBL" id="QBKG01000001">
    <property type="protein sequence ID" value="PTX08801.1"/>
    <property type="molecule type" value="Genomic_DNA"/>
</dbReference>
<sequence length="123" mass="14093">MIYKFEVSLPFKKEFKALFKKYKSLDKDIQNLRTEIENDPNIGVTIAEGIKKIRLKITSKGSGKSGGARVIIQELDIIIEEEDAKSILFVCIYDKSEYDSVDINIIKEIIEDFRKESSNTLSI</sequence>
<evidence type="ECO:0000313" key="2">
    <source>
        <dbReference type="Proteomes" id="UP000243985"/>
    </source>
</evidence>
<evidence type="ECO:0000313" key="1">
    <source>
        <dbReference type="EMBL" id="PTX08801.1"/>
    </source>
</evidence>